<dbReference type="InterPro" id="IPR056203">
    <property type="entry name" value="Cds6_C"/>
</dbReference>
<evidence type="ECO:0000256" key="1">
    <source>
        <dbReference type="ARBA" id="ARBA00022737"/>
    </source>
</evidence>
<sequence length="387" mass="42895">MNKFNRLLLCGAMLSLCFSSSIGANEIQDINKLFKQNQHTQALKRVDAYLASKPKDAQARFLKGLILTAQHKNNEAAEIFLSLTEDYPELPEPYNNLAVLYAEQGQYEKARAALEVAIRNHPNYATAQENLGDIYAKMASHSYERAAQLDRNNTSAQTKLALVNDLFPKNKPVPPVISAPKPQATAPIAPSVAAKTPLTVSEPSSPARVQPSTARAVPALPAKVGEVTPKPPFPAKPQANASASLPVHSKAVSFVPEPGEPARNANNREPVANHADANVLKTLHDWVDVWSSQDVEKYLAFYSADFKTPNGENRNDWENSSRVRISMPKYIEIHISNEKVTFPDENHAAVTFHQSYRSDYINSSFDKFMLLVKQNGKWLIQEERAAK</sequence>
<evidence type="ECO:0000259" key="5">
    <source>
        <dbReference type="Pfam" id="PF24125"/>
    </source>
</evidence>
<dbReference type="PANTHER" id="PTHR44943:SF8">
    <property type="entry name" value="TPR REPEAT-CONTAINING PROTEIN MJ0263"/>
    <property type="match status" value="1"/>
</dbReference>
<feature type="repeat" description="TPR" evidence="3">
    <location>
        <begin position="91"/>
        <end position="124"/>
    </location>
</feature>
<evidence type="ECO:0000256" key="3">
    <source>
        <dbReference type="PROSITE-ProRule" id="PRU00339"/>
    </source>
</evidence>
<proteinExistence type="predicted"/>
<protein>
    <submittedName>
        <fullName evidence="6">Tetratricopeptide TPR_1 repeat-containing protein</fullName>
    </submittedName>
</protein>
<dbReference type="SMART" id="SM00028">
    <property type="entry name" value="TPR"/>
    <property type="match status" value="3"/>
</dbReference>
<dbReference type="Gene3D" id="3.10.450.50">
    <property type="match status" value="1"/>
</dbReference>
<keyword evidence="2 3" id="KW-0802">TPR repeat</keyword>
<dbReference type="EMBL" id="LS423452">
    <property type="protein sequence ID" value="SPS04774.1"/>
    <property type="molecule type" value="Genomic_DNA"/>
</dbReference>
<dbReference type="SUPFAM" id="SSF54427">
    <property type="entry name" value="NTF2-like"/>
    <property type="match status" value="1"/>
</dbReference>
<feature type="signal peptide" evidence="4">
    <location>
        <begin position="1"/>
        <end position="24"/>
    </location>
</feature>
<evidence type="ECO:0000256" key="4">
    <source>
        <dbReference type="SAM" id="SignalP"/>
    </source>
</evidence>
<organism evidence="6">
    <name type="scientific">Candidatus Nitrotoga fabula</name>
    <dbReference type="NCBI Taxonomy" id="2182327"/>
    <lineage>
        <taxon>Bacteria</taxon>
        <taxon>Pseudomonadati</taxon>
        <taxon>Pseudomonadota</taxon>
        <taxon>Betaproteobacteria</taxon>
        <taxon>Nitrosomonadales</taxon>
        <taxon>Gallionellaceae</taxon>
        <taxon>Candidatus Nitrotoga</taxon>
    </lineage>
</organism>
<dbReference type="Pfam" id="PF13432">
    <property type="entry name" value="TPR_16"/>
    <property type="match status" value="1"/>
</dbReference>
<evidence type="ECO:0000256" key="2">
    <source>
        <dbReference type="ARBA" id="ARBA00022803"/>
    </source>
</evidence>
<dbReference type="PROSITE" id="PS50005">
    <property type="entry name" value="TPR"/>
    <property type="match status" value="1"/>
</dbReference>
<keyword evidence="1" id="KW-0677">Repeat</keyword>
<feature type="chain" id="PRO_5016093665" evidence="4">
    <location>
        <begin position="25"/>
        <end position="387"/>
    </location>
</feature>
<dbReference type="AlphaFoldDB" id="A0A2X0RB17"/>
<gene>
    <name evidence="6" type="ORF">NITFAB_0363</name>
</gene>
<dbReference type="Pfam" id="PF13414">
    <property type="entry name" value="TPR_11"/>
    <property type="match status" value="1"/>
</dbReference>
<dbReference type="InterPro" id="IPR011990">
    <property type="entry name" value="TPR-like_helical_dom_sf"/>
</dbReference>
<dbReference type="InterPro" id="IPR051685">
    <property type="entry name" value="Ycf3/AcsC/BcsC/TPR_MFPF"/>
</dbReference>
<dbReference type="Gene3D" id="1.25.40.10">
    <property type="entry name" value="Tetratricopeptide repeat domain"/>
    <property type="match status" value="1"/>
</dbReference>
<dbReference type="Pfam" id="PF24125">
    <property type="entry name" value="Cds6_C"/>
    <property type="match status" value="1"/>
</dbReference>
<name>A0A2X0RB17_9PROT</name>
<feature type="domain" description="Cds6 C-terminal" evidence="5">
    <location>
        <begin position="279"/>
        <end position="383"/>
    </location>
</feature>
<reference evidence="6" key="1">
    <citation type="submission" date="2018-05" db="EMBL/GenBank/DDBJ databases">
        <authorList>
            <person name="Lanie J.A."/>
            <person name="Ng W.-L."/>
            <person name="Kazmierczak K.M."/>
            <person name="Andrzejewski T.M."/>
            <person name="Davidsen T.M."/>
            <person name="Wayne K.J."/>
            <person name="Tettelin H."/>
            <person name="Glass J.I."/>
            <person name="Rusch D."/>
            <person name="Podicherti R."/>
            <person name="Tsui H.-C.T."/>
            <person name="Winkler M.E."/>
        </authorList>
    </citation>
    <scope>NUCLEOTIDE SEQUENCE</scope>
    <source>
        <strain evidence="6">KNB</strain>
    </source>
</reference>
<dbReference type="InterPro" id="IPR019734">
    <property type="entry name" value="TPR_rpt"/>
</dbReference>
<dbReference type="SUPFAM" id="SSF48452">
    <property type="entry name" value="TPR-like"/>
    <property type="match status" value="1"/>
</dbReference>
<accession>A0A2X0RB17</accession>
<dbReference type="PANTHER" id="PTHR44943">
    <property type="entry name" value="CELLULOSE SYNTHASE OPERON PROTEIN C"/>
    <property type="match status" value="1"/>
</dbReference>
<evidence type="ECO:0000313" key="6">
    <source>
        <dbReference type="EMBL" id="SPS04774.1"/>
    </source>
</evidence>
<dbReference type="InterPro" id="IPR032710">
    <property type="entry name" value="NTF2-like_dom_sf"/>
</dbReference>
<keyword evidence="4" id="KW-0732">Signal</keyword>